<proteinExistence type="predicted"/>
<sequence>MNAPAQTLEHPLERTGDFTSTITLVGQVIALQGTRIARELARPRPNRAAIAELQSARSTAVALCRTLAKADAATLDEVRETYAALFVELSAGLTPLGGSGA</sequence>
<comment type="caution">
    <text evidence="1">The sequence shown here is derived from an EMBL/GenBank/DDBJ whole genome shotgun (WGS) entry which is preliminary data.</text>
</comment>
<evidence type="ECO:0000313" key="2">
    <source>
        <dbReference type="Proteomes" id="UP001500957"/>
    </source>
</evidence>
<dbReference type="Proteomes" id="UP001500957">
    <property type="component" value="Unassembled WGS sequence"/>
</dbReference>
<keyword evidence="2" id="KW-1185">Reference proteome</keyword>
<gene>
    <name evidence="1" type="ORF">GCM10009547_47660</name>
</gene>
<name>A0ABP3SK82_9ACTN</name>
<evidence type="ECO:0008006" key="3">
    <source>
        <dbReference type="Google" id="ProtNLM"/>
    </source>
</evidence>
<dbReference type="EMBL" id="BAAAHE010000055">
    <property type="protein sequence ID" value="GAA0637743.1"/>
    <property type="molecule type" value="Genomic_DNA"/>
</dbReference>
<reference evidence="2" key="1">
    <citation type="journal article" date="2019" name="Int. J. Syst. Evol. Microbiol.">
        <title>The Global Catalogue of Microorganisms (GCM) 10K type strain sequencing project: providing services to taxonomists for standard genome sequencing and annotation.</title>
        <authorList>
            <consortium name="The Broad Institute Genomics Platform"/>
            <consortium name="The Broad Institute Genome Sequencing Center for Infectious Disease"/>
            <person name="Wu L."/>
            <person name="Ma J."/>
        </authorList>
    </citation>
    <scope>NUCLEOTIDE SEQUENCE [LARGE SCALE GENOMIC DNA]</scope>
    <source>
        <strain evidence="2">JCM 10671</strain>
    </source>
</reference>
<organism evidence="1 2">
    <name type="scientific">Sporichthya brevicatena</name>
    <dbReference type="NCBI Taxonomy" id="171442"/>
    <lineage>
        <taxon>Bacteria</taxon>
        <taxon>Bacillati</taxon>
        <taxon>Actinomycetota</taxon>
        <taxon>Actinomycetes</taxon>
        <taxon>Sporichthyales</taxon>
        <taxon>Sporichthyaceae</taxon>
        <taxon>Sporichthya</taxon>
    </lineage>
</organism>
<accession>A0ABP3SK82</accession>
<protein>
    <recommendedName>
        <fullName evidence="3">Homeodomain transcription factor HD2</fullName>
    </recommendedName>
</protein>
<evidence type="ECO:0000313" key="1">
    <source>
        <dbReference type="EMBL" id="GAA0637743.1"/>
    </source>
</evidence>
<dbReference type="RefSeq" id="WP_344609565.1">
    <property type="nucleotide sequence ID" value="NZ_BAAAHE010000055.1"/>
</dbReference>